<accession>A0AA35RZI6</accession>
<sequence length="223" mass="24348">MESVCLWRLLFIFLCHCALLGGCVVQLPLQVVPEGIEPINGSDISMGCTIPIQQFGVSYCGIYSMEGGGRVSYLVDNISPDIQTGNANWAARLVTVRKNEPSELVASNHVLLSFDFTPAVSLTAIELDLFLCPQWDIGALSVTVFADTFAELVLTANSIKIANYTIQSVTSCTSLSTVHVPLRGDGAAPNYYYTWHLVLALSTEWVHVGEVRFLDTGEYHTVL</sequence>
<dbReference type="AlphaFoldDB" id="A0AA35RZI6"/>
<keyword evidence="1" id="KW-0732">Signal</keyword>
<organism evidence="2 3">
    <name type="scientific">Geodia barretti</name>
    <name type="common">Barrett's horny sponge</name>
    <dbReference type="NCBI Taxonomy" id="519541"/>
    <lineage>
        <taxon>Eukaryota</taxon>
        <taxon>Metazoa</taxon>
        <taxon>Porifera</taxon>
        <taxon>Demospongiae</taxon>
        <taxon>Heteroscleromorpha</taxon>
        <taxon>Tetractinellida</taxon>
        <taxon>Astrophorina</taxon>
        <taxon>Geodiidae</taxon>
        <taxon>Geodia</taxon>
    </lineage>
</organism>
<proteinExistence type="predicted"/>
<keyword evidence="3" id="KW-1185">Reference proteome</keyword>
<name>A0AA35RZI6_GEOBA</name>
<dbReference type="Proteomes" id="UP001174909">
    <property type="component" value="Unassembled WGS sequence"/>
</dbReference>
<feature type="chain" id="PRO_5041324078" evidence="1">
    <location>
        <begin position="23"/>
        <end position="223"/>
    </location>
</feature>
<dbReference type="EMBL" id="CASHTH010001841">
    <property type="protein sequence ID" value="CAI8020645.1"/>
    <property type="molecule type" value="Genomic_DNA"/>
</dbReference>
<feature type="signal peptide" evidence="1">
    <location>
        <begin position="1"/>
        <end position="22"/>
    </location>
</feature>
<evidence type="ECO:0000313" key="2">
    <source>
        <dbReference type="EMBL" id="CAI8020645.1"/>
    </source>
</evidence>
<protein>
    <submittedName>
        <fullName evidence="2">Uncharacterized protein</fullName>
    </submittedName>
</protein>
<reference evidence="2" key="1">
    <citation type="submission" date="2023-03" db="EMBL/GenBank/DDBJ databases">
        <authorList>
            <person name="Steffen K."/>
            <person name="Cardenas P."/>
        </authorList>
    </citation>
    <scope>NUCLEOTIDE SEQUENCE</scope>
</reference>
<comment type="caution">
    <text evidence="2">The sequence shown here is derived from an EMBL/GenBank/DDBJ whole genome shotgun (WGS) entry which is preliminary data.</text>
</comment>
<gene>
    <name evidence="2" type="ORF">GBAR_LOCUS12336</name>
</gene>
<evidence type="ECO:0000256" key="1">
    <source>
        <dbReference type="SAM" id="SignalP"/>
    </source>
</evidence>
<evidence type="ECO:0000313" key="3">
    <source>
        <dbReference type="Proteomes" id="UP001174909"/>
    </source>
</evidence>